<dbReference type="OrthoDB" id="9800545at2"/>
<protein>
    <submittedName>
        <fullName evidence="3">Thioredoxin</fullName>
    </submittedName>
</protein>
<organism evidence="3 4">
    <name type="scientific">Humidesulfovibrio mexicanus</name>
    <dbReference type="NCBI Taxonomy" id="147047"/>
    <lineage>
        <taxon>Bacteria</taxon>
        <taxon>Pseudomonadati</taxon>
        <taxon>Thermodesulfobacteriota</taxon>
        <taxon>Desulfovibrionia</taxon>
        <taxon>Desulfovibrionales</taxon>
        <taxon>Desulfovibrionaceae</taxon>
        <taxon>Humidesulfovibrio</taxon>
    </lineage>
</organism>
<dbReference type="RefSeq" id="WP_089274571.1">
    <property type="nucleotide sequence ID" value="NZ_FZOC01000004.1"/>
</dbReference>
<dbReference type="EMBL" id="FZOC01000004">
    <property type="protein sequence ID" value="SNS01812.1"/>
    <property type="molecule type" value="Genomic_DNA"/>
</dbReference>
<keyword evidence="4" id="KW-1185">Reference proteome</keyword>
<reference evidence="3 4" key="1">
    <citation type="submission" date="2017-06" db="EMBL/GenBank/DDBJ databases">
        <authorList>
            <person name="Kim H.J."/>
            <person name="Triplett B.A."/>
        </authorList>
    </citation>
    <scope>NUCLEOTIDE SEQUENCE [LARGE SCALE GENOMIC DNA]</scope>
    <source>
        <strain evidence="3 4">DSM 13116</strain>
    </source>
</reference>
<feature type="domain" description="Thioredoxin-like fold" evidence="2">
    <location>
        <begin position="165"/>
        <end position="330"/>
    </location>
</feature>
<evidence type="ECO:0000313" key="3">
    <source>
        <dbReference type="EMBL" id="SNS01812.1"/>
    </source>
</evidence>
<feature type="signal peptide" evidence="1">
    <location>
        <begin position="1"/>
        <end position="28"/>
    </location>
</feature>
<name>A0A239B2K8_9BACT</name>
<dbReference type="AlphaFoldDB" id="A0A239B2K8"/>
<evidence type="ECO:0000259" key="2">
    <source>
        <dbReference type="Pfam" id="PF13462"/>
    </source>
</evidence>
<gene>
    <name evidence="3" type="ORF">SAMN04488503_2372</name>
</gene>
<dbReference type="Proteomes" id="UP000198324">
    <property type="component" value="Unassembled WGS sequence"/>
</dbReference>
<evidence type="ECO:0000313" key="4">
    <source>
        <dbReference type="Proteomes" id="UP000198324"/>
    </source>
</evidence>
<evidence type="ECO:0000256" key="1">
    <source>
        <dbReference type="SAM" id="SignalP"/>
    </source>
</evidence>
<dbReference type="InterPro" id="IPR036249">
    <property type="entry name" value="Thioredoxin-like_sf"/>
</dbReference>
<accession>A0A239B2K8</accession>
<dbReference type="InterPro" id="IPR012336">
    <property type="entry name" value="Thioredoxin-like_fold"/>
</dbReference>
<dbReference type="Pfam" id="PF13462">
    <property type="entry name" value="Thioredoxin_4"/>
    <property type="match status" value="1"/>
</dbReference>
<dbReference type="SUPFAM" id="SSF52833">
    <property type="entry name" value="Thioredoxin-like"/>
    <property type="match status" value="1"/>
</dbReference>
<keyword evidence="1" id="KW-0732">Signal</keyword>
<dbReference type="Gene3D" id="3.40.30.10">
    <property type="entry name" value="Glutaredoxin"/>
    <property type="match status" value="1"/>
</dbReference>
<sequence length="331" mass="35103">MRRISFRLASVSLALGLLLSGLCAEAMAAAHARKNQAAAKPTPAAEEKAQPAAQGLDVEAFRRNFVAGLAGRRNAPALSPDNVRILSTEKAVPFAGTDIYAVRGELIPADGQAQPFTLFVSADGRFYVSDIIDLGAGKSILKPARDKMLAEDLAQLGHVIAKGTGQRTVVYVSDPFCPYCRMAFAFLMEKPQAFAELRLAHFPLSSHSGADIACALMAWAVDKAPDKAADFAKFAYSDLAAPRPADKSEASRKKAWVEVANAFLKRFPELKALGENGEAIVNALSGSSWGAAVQADMARAAALDVTGTPVVFVDGARVEGFDQKRLGALLQ</sequence>
<proteinExistence type="predicted"/>
<feature type="chain" id="PRO_5012172853" evidence="1">
    <location>
        <begin position="29"/>
        <end position="331"/>
    </location>
</feature>